<evidence type="ECO:0000256" key="1">
    <source>
        <dbReference type="SAM" id="MobiDB-lite"/>
    </source>
</evidence>
<keyword evidence="3" id="KW-1185">Reference proteome</keyword>
<feature type="region of interest" description="Disordered" evidence="1">
    <location>
        <begin position="525"/>
        <end position="545"/>
    </location>
</feature>
<feature type="compositionally biased region" description="Polar residues" evidence="1">
    <location>
        <begin position="426"/>
        <end position="445"/>
    </location>
</feature>
<feature type="compositionally biased region" description="Low complexity" evidence="1">
    <location>
        <begin position="620"/>
        <end position="648"/>
    </location>
</feature>
<dbReference type="InterPro" id="IPR015943">
    <property type="entry name" value="WD40/YVTN_repeat-like_dom_sf"/>
</dbReference>
<dbReference type="OrthoDB" id="1897642at2759"/>
<reference evidence="2 3" key="1">
    <citation type="journal article" date="2018" name="Mol. Biol. Evol.">
        <title>Broad Genomic Sampling Reveals a Smut Pathogenic Ancestry of the Fungal Clade Ustilaginomycotina.</title>
        <authorList>
            <person name="Kijpornyongpan T."/>
            <person name="Mondo S.J."/>
            <person name="Barry K."/>
            <person name="Sandor L."/>
            <person name="Lee J."/>
            <person name="Lipzen A."/>
            <person name="Pangilinan J."/>
            <person name="LaButti K."/>
            <person name="Hainaut M."/>
            <person name="Henrissat B."/>
            <person name="Grigoriev I.V."/>
            <person name="Spatafora J.W."/>
            <person name="Aime M.C."/>
        </authorList>
    </citation>
    <scope>NUCLEOTIDE SEQUENCE [LARGE SCALE GENOMIC DNA]</scope>
    <source>
        <strain evidence="2 3">MCA 3645</strain>
    </source>
</reference>
<evidence type="ECO:0000313" key="2">
    <source>
        <dbReference type="EMBL" id="PWZ01840.1"/>
    </source>
</evidence>
<feature type="compositionally biased region" description="Polar residues" evidence="1">
    <location>
        <begin position="228"/>
        <end position="241"/>
    </location>
</feature>
<sequence>MSWIDSFDPGAARRPQYNTASNSRSDAGPSRLPSVPSGRPAAVTHRPADRLSSSSNTYYAPTIARPRPPRPPQRPRAAPPAAIQRSEDAQPNENQTRAKPWEIDAPPSIGMSKVRQEQIRAEQQQQQRQQQQRQKEQSQAADSRKALNLQVQREYERIAILRKQHNREQEARWAELKQQHIVQKVPKKERARLNRLFLDGRAQRMQELNKQWQGELESRFPFLKKQGKSPSQPSRAPQTSLAPGPTQRFPPPQQSARPIQQSQRLLPPSQSPRPQQVVPSLVLPIAQQQQLSQTASRLVSQPQFSTTQIEGLLQTLRPLQQQTSQSSRPQTQQQQSQQQQRGQSKRSPEQAHTDTPVKRPRIVSGSAPREAASHPQAPTRPSAPLPATSASAVLSRPAVPPRHVNANSSTEKSQALPGHSKAGTPSVASAGQTGSPSKSTSAKNLTQAVPAEISTRSTAAPQSSSTPGQIAVAAPVQPPALKDKISPRLSANDAFDSGHISLCDASQAPGPRTQERRLICAAEVTRPPPSRPVEKSRDRLQAPPARVQVAAADKDGADDLPLARLQSSAAAVPQNAPAIQSCQSDETQRPQVKREEAISLPVPAQDTDSDEDVPLLQLVRSRPTSSSASRATALGQQPSASASSTTSPAWTTSLFTASVNGVAYPAVPNRLSANFSVRYMAPLVSTMPSSSSSETSARDSSSKSAYDTAVTVAEHGRVGVFSEEAGQFRFGVPAGDGSGKQSFKIRPSKFLQYNAAPESDAKEESPKRIEKVESVRRLTSKICGIASSTRRLLGIGKAEDYPCQVSLVTVDGTTRRPKVYHLDEKPHVQGAISISPFPKTDPESPTSIDFATGGVDGIVNHWRWGPRTPPTVSRLHTLHDAKPVVALEYLSSKHNVLASASLGSVVGFDLGAMTLGFSWNTSDRIVHLQRTPNSDLMLGVVARRDFDQFRMYDVSGKAGPISRPVISFGWLNQADGRLPLGRGAFHPTRRPIFAHGAEDGHIRIWDLRNARDPLLEHRLGDEPIVQILWASQNSVASGSSPVSHDTLHVATTKTVRSLSLELLKTPV</sequence>
<feature type="compositionally biased region" description="Low complexity" evidence="1">
    <location>
        <begin position="260"/>
        <end position="276"/>
    </location>
</feature>
<proteinExistence type="predicted"/>
<protein>
    <recommendedName>
        <fullName evidence="4">WD40 repeat-like protein</fullName>
    </recommendedName>
</protein>
<dbReference type="SUPFAM" id="SSF50978">
    <property type="entry name" value="WD40 repeat-like"/>
    <property type="match status" value="1"/>
</dbReference>
<dbReference type="EMBL" id="KZ819189">
    <property type="protein sequence ID" value="PWZ01840.1"/>
    <property type="molecule type" value="Genomic_DNA"/>
</dbReference>
<evidence type="ECO:0008006" key="4">
    <source>
        <dbReference type="Google" id="ProtNLM"/>
    </source>
</evidence>
<organism evidence="2 3">
    <name type="scientific">Testicularia cyperi</name>
    <dbReference type="NCBI Taxonomy" id="1882483"/>
    <lineage>
        <taxon>Eukaryota</taxon>
        <taxon>Fungi</taxon>
        <taxon>Dikarya</taxon>
        <taxon>Basidiomycota</taxon>
        <taxon>Ustilaginomycotina</taxon>
        <taxon>Ustilaginomycetes</taxon>
        <taxon>Ustilaginales</taxon>
        <taxon>Anthracoideaceae</taxon>
        <taxon>Testicularia</taxon>
    </lineage>
</organism>
<gene>
    <name evidence="2" type="ORF">BCV70DRAFT_52118</name>
</gene>
<feature type="compositionally biased region" description="Basic and acidic residues" evidence="1">
    <location>
        <begin position="586"/>
        <end position="597"/>
    </location>
</feature>
<dbReference type="Gene3D" id="2.130.10.10">
    <property type="entry name" value="YVTN repeat-like/Quinoprotein amine dehydrogenase"/>
    <property type="match status" value="1"/>
</dbReference>
<dbReference type="STRING" id="1882483.A0A317XVE2"/>
<dbReference type="Proteomes" id="UP000246740">
    <property type="component" value="Unassembled WGS sequence"/>
</dbReference>
<dbReference type="InterPro" id="IPR036322">
    <property type="entry name" value="WD40_repeat_dom_sf"/>
</dbReference>
<feature type="compositionally biased region" description="Low complexity" evidence="1">
    <location>
        <begin position="121"/>
        <end position="141"/>
    </location>
</feature>
<feature type="compositionally biased region" description="Low complexity" evidence="1">
    <location>
        <begin position="377"/>
        <end position="395"/>
    </location>
</feature>
<feature type="region of interest" description="Disordered" evidence="1">
    <location>
        <begin position="224"/>
        <end position="276"/>
    </location>
</feature>
<dbReference type="PANTHER" id="PTHR47232:SF1">
    <property type="entry name" value="TRANSDUCIN FAMILY PROTEIN _ WD-40 REPEAT FAMILY PROTEIN"/>
    <property type="match status" value="1"/>
</dbReference>
<dbReference type="PANTHER" id="PTHR47232">
    <property type="entry name" value="TRANSDUCIN FAMILY PROTEIN / WD-40 REPEAT FAMILY PROTEIN"/>
    <property type="match status" value="1"/>
</dbReference>
<dbReference type="InParanoid" id="A0A317XVE2"/>
<feature type="compositionally biased region" description="Polar residues" evidence="1">
    <location>
        <begin position="16"/>
        <end position="25"/>
    </location>
</feature>
<feature type="region of interest" description="Disordered" evidence="1">
    <location>
        <begin position="320"/>
        <end position="445"/>
    </location>
</feature>
<feature type="compositionally biased region" description="Basic and acidic residues" evidence="1">
    <location>
        <begin position="346"/>
        <end position="357"/>
    </location>
</feature>
<accession>A0A317XVE2</accession>
<feature type="compositionally biased region" description="Low complexity" evidence="1">
    <location>
        <begin position="320"/>
        <end position="342"/>
    </location>
</feature>
<feature type="region of interest" description="Disordered" evidence="1">
    <location>
        <begin position="568"/>
        <end position="648"/>
    </location>
</feature>
<feature type="region of interest" description="Disordered" evidence="1">
    <location>
        <begin position="1"/>
        <end position="148"/>
    </location>
</feature>
<dbReference type="AlphaFoldDB" id="A0A317XVE2"/>
<evidence type="ECO:0000313" key="3">
    <source>
        <dbReference type="Proteomes" id="UP000246740"/>
    </source>
</evidence>
<name>A0A317XVE2_9BASI</name>
<feature type="compositionally biased region" description="Pro residues" evidence="1">
    <location>
        <begin position="69"/>
        <end position="78"/>
    </location>
</feature>